<accession>A0ABD3MR31</accession>
<keyword evidence="2" id="KW-0067">ATP-binding</keyword>
<name>A0ABD3MR31_9STRA</name>
<dbReference type="InterPro" id="IPR011990">
    <property type="entry name" value="TPR-like_helical_dom_sf"/>
</dbReference>
<feature type="region of interest" description="Disordered" evidence="3">
    <location>
        <begin position="1"/>
        <end position="60"/>
    </location>
</feature>
<dbReference type="SUPFAM" id="SSF55073">
    <property type="entry name" value="Nucleotide cyclase"/>
    <property type="match status" value="2"/>
</dbReference>
<feature type="domain" description="Guanylate cyclase" evidence="4">
    <location>
        <begin position="222"/>
        <end position="427"/>
    </location>
</feature>
<keyword evidence="6" id="KW-1185">Reference proteome</keyword>
<dbReference type="Gene3D" id="3.30.70.1230">
    <property type="entry name" value="Nucleotide cyclase"/>
    <property type="match status" value="2"/>
</dbReference>
<evidence type="ECO:0000256" key="2">
    <source>
        <dbReference type="ARBA" id="ARBA00022840"/>
    </source>
</evidence>
<keyword evidence="1" id="KW-0547">Nucleotide-binding</keyword>
<feature type="domain" description="Guanylate cyclase" evidence="4">
    <location>
        <begin position="549"/>
        <end position="679"/>
    </location>
</feature>
<organism evidence="5 6">
    <name type="scientific">Discostella pseudostelligera</name>
    <dbReference type="NCBI Taxonomy" id="259834"/>
    <lineage>
        <taxon>Eukaryota</taxon>
        <taxon>Sar</taxon>
        <taxon>Stramenopiles</taxon>
        <taxon>Ochrophyta</taxon>
        <taxon>Bacillariophyta</taxon>
        <taxon>Coscinodiscophyceae</taxon>
        <taxon>Thalassiosirophycidae</taxon>
        <taxon>Stephanodiscales</taxon>
        <taxon>Stephanodiscaceae</taxon>
        <taxon>Discostella</taxon>
    </lineage>
</organism>
<dbReference type="Gene3D" id="3.40.50.300">
    <property type="entry name" value="P-loop containing nucleotide triphosphate hydrolases"/>
    <property type="match status" value="1"/>
</dbReference>
<dbReference type="CDD" id="cd07302">
    <property type="entry name" value="CHD"/>
    <property type="match status" value="2"/>
</dbReference>
<dbReference type="EMBL" id="JALLBG020000085">
    <property type="protein sequence ID" value="KAL3766444.1"/>
    <property type="molecule type" value="Genomic_DNA"/>
</dbReference>
<dbReference type="InterPro" id="IPR041664">
    <property type="entry name" value="AAA_16"/>
</dbReference>
<dbReference type="InterPro" id="IPR001054">
    <property type="entry name" value="A/G_cyclase"/>
</dbReference>
<evidence type="ECO:0000313" key="6">
    <source>
        <dbReference type="Proteomes" id="UP001530293"/>
    </source>
</evidence>
<dbReference type="PANTHER" id="PTHR16305">
    <property type="entry name" value="TESTICULAR SOLUBLE ADENYLYL CYCLASE"/>
    <property type="match status" value="1"/>
</dbReference>
<reference evidence="5 6" key="1">
    <citation type="submission" date="2024-10" db="EMBL/GenBank/DDBJ databases">
        <title>Updated reference genomes for cyclostephanoid diatoms.</title>
        <authorList>
            <person name="Roberts W.R."/>
            <person name="Alverson A.J."/>
        </authorList>
    </citation>
    <scope>NUCLEOTIDE SEQUENCE [LARGE SCALE GENOMIC DNA]</scope>
    <source>
        <strain evidence="5 6">AJA232-27</strain>
    </source>
</reference>
<dbReference type="SUPFAM" id="SSF48452">
    <property type="entry name" value="TPR-like"/>
    <property type="match status" value="1"/>
</dbReference>
<dbReference type="InterPro" id="IPR027417">
    <property type="entry name" value="P-loop_NTPase"/>
</dbReference>
<evidence type="ECO:0000259" key="4">
    <source>
        <dbReference type="PROSITE" id="PS50125"/>
    </source>
</evidence>
<dbReference type="Pfam" id="PF00211">
    <property type="entry name" value="Guanylate_cyc"/>
    <property type="match status" value="1"/>
</dbReference>
<evidence type="ECO:0000313" key="5">
    <source>
        <dbReference type="EMBL" id="KAL3766444.1"/>
    </source>
</evidence>
<dbReference type="PANTHER" id="PTHR16305:SF28">
    <property type="entry name" value="GUANYLATE CYCLASE DOMAIN-CONTAINING PROTEIN"/>
    <property type="match status" value="1"/>
</dbReference>
<dbReference type="SUPFAM" id="SSF52540">
    <property type="entry name" value="P-loop containing nucleoside triphosphate hydrolases"/>
    <property type="match status" value="1"/>
</dbReference>
<dbReference type="Pfam" id="PF13191">
    <property type="entry name" value="AAA_16"/>
    <property type="match status" value="1"/>
</dbReference>
<dbReference type="PROSITE" id="PS50125">
    <property type="entry name" value="GUANYLATE_CYCLASE_2"/>
    <property type="match status" value="2"/>
</dbReference>
<protein>
    <recommendedName>
        <fullName evidence="4">Guanylate cyclase domain-containing protein</fullName>
    </recommendedName>
</protein>
<gene>
    <name evidence="5" type="ORF">ACHAWU_007479</name>
</gene>
<sequence length="1676" mass="186688">MGGEVAMDILESEISDNISKTESYFPQGEGSQLVDEERRTSSIPAEAPRYQQGGVSEDRDGDQLMRHAAPISSLDSHRIIPTYADGEYDDDNAQMIAHLMKSHGDIVVCSLVERSNLVRSVKWLSHHVPGCVLGSLFETIMHARTKKELRKSHQPRGACDGSKILENEAKQIQQHQQHDADKSAFCAHWPSSSDDLMTAFNNSVTIEDIESTLPVTEGHDGALLFVDISGFTKISITMDVESLSNAINSYFQKIVNEITSHGGDILKFAGDALFAEWKVSRHDSHRTLDDCVAMAATCASNIVAKYSDYVVLPKAIGFNTLSRRTQLTRHDSSSISNSQGGELIGRVIDGSSRRASVSSIMSGDSEQKLARKPRRASLSSTVSTDITLSVKCAVGSGHIVSIHVGDDISRREYLILGDTIGQVARAEAAAAQGEVFASPEAVRNLLKSVATLRADWKEDLAQGRPVKIADHSDRFFQSKCAQSTSRVNDSDNMLRSCDVLDSSELHWLKKMLSLYVHPVVVNYDNEFEPTRRGSDQERQLAEAELRNVYTCFISLAVNSTLTGCIDKDQKLFNLLNDIMNLTTRELEKVQGHLRQFILDDKGLVLICTFGLRGSTFPNMVTQRAVPFSLSIHKVLEEDLGVKNTVGATFGKVYCGVVGGLERHEFAVLGPSVNLAARLMISKINPGVLVDKNVRLLTSQLYFKPLPAVEAKGYDEPVAIYEPIKHVAENPLGQAKRNFVGRANEINQILQMAKEVSLDDPISKLFFIDAMSGSGKSSLIMHTTELVRDMVKQTNKRLIVARNVSNEGDSRIPFSLFRSLFRDILSQMQQGDEESVASRFSSSEQFDFNGDGQWDNLSLSSKSSTKSNNAANFRSICKKLNAPPEITEIVGRRFLGLRDTNKQEKTANLEPLDLQKIVNFLVDVFIRCTKDADLVLLALDDVHWMDEMSWKVIESIFKRGDNVFTLCGSRPTSSNPLTVDPNFWSDLQGPQRELGRYSELCLAPFTETEVKELIADTLDFEPNEIDDSFSHNLFNTTGGMPHYLSYVLDNIKRSNHSVRLESGMIGLRSSAEEENKIFGSLSELLLYRIDALDSSVRTVLNLSAVLGTEFDLVDAALAFEEMFEVDESNQLQTANALREYFDMAIDAGIIEQSLAFSDDDNDEEVFERNDSLCQSMGSIISLKGMRRAHPLYAGNCRLRFTHDSWKTSILSVMLAERKQEMHEHVAVSMERALEDESHHKIDFEKQITVLKHWKSSWSFTKASILALNIGGQLMILGLNSQAILLFDDAIDILKEMAGDEPAGVSYGGISEEVLDAIYAPELENLIKLKIAKGKAHSTLGKDQDGAQAFQSALDILNNSACAYDEAFDRSVSFPIFSGLFVVLKMGAIKDDAECSYEQDLCKKFVEQTRLNGDPIHYGRALAMEAETLGRLCHFEQALDVVERIKSIYNIETQHEAICKAYGSDRVAQAFSHSVNYNNALRRFDAALDTCNYIVDEIIPKSDPKNIHNMVCLLYTVLITLTEKGFARRARDVFKARVLDPFEEYFGEGGTTFSKPLFKPILAWLEMESNDDRDNTKIDEYTAWALDGENFEQKVTNALENAWAAFSASPIALHSNLCFALSKRQQNTELRIRLIRKAIFLMERSIASTGHYAISNMYAKKKLGIVKAYASDFGIQLS</sequence>
<evidence type="ECO:0000256" key="1">
    <source>
        <dbReference type="ARBA" id="ARBA00022741"/>
    </source>
</evidence>
<evidence type="ECO:0000256" key="3">
    <source>
        <dbReference type="SAM" id="MobiDB-lite"/>
    </source>
</evidence>
<proteinExistence type="predicted"/>
<dbReference type="GO" id="GO:0005524">
    <property type="term" value="F:ATP binding"/>
    <property type="evidence" value="ECO:0007669"/>
    <property type="project" value="UniProtKB-KW"/>
</dbReference>
<comment type="caution">
    <text evidence="5">The sequence shown here is derived from an EMBL/GenBank/DDBJ whole genome shotgun (WGS) entry which is preliminary data.</text>
</comment>
<feature type="compositionally biased region" description="Polar residues" evidence="3">
    <location>
        <begin position="15"/>
        <end position="24"/>
    </location>
</feature>
<dbReference type="InterPro" id="IPR029787">
    <property type="entry name" value="Nucleotide_cyclase"/>
</dbReference>
<dbReference type="Proteomes" id="UP001530293">
    <property type="component" value="Unassembled WGS sequence"/>
</dbReference>